<dbReference type="AlphaFoldDB" id="A0AAG5CQX5"/>
<reference evidence="1" key="1">
    <citation type="submission" date="2024-04" db="UniProtKB">
        <authorList>
            <consortium name="EnsemblMetazoa"/>
        </authorList>
    </citation>
    <scope>IDENTIFICATION</scope>
    <source>
        <strain evidence="1">EBRO</strain>
    </source>
</reference>
<dbReference type="EnsemblMetazoa" id="ENSAATROPT001031">
    <property type="protein sequence ID" value="ENSAATROPP000983"/>
    <property type="gene ID" value="ENSAATROPG000821"/>
</dbReference>
<name>A0AAG5CQX5_ANOAO</name>
<evidence type="ECO:0000313" key="1">
    <source>
        <dbReference type="EnsemblMetazoa" id="ENSAATROPP000983"/>
    </source>
</evidence>
<dbReference type="Proteomes" id="UP000075880">
    <property type="component" value="Unassembled WGS sequence"/>
</dbReference>
<sequence length="169" mass="18849">MPYSVMFSRLNSDIMFNPLRSEKGKNLAKNSSIRPQNTVFWERDSRRSRSLHIRSKLCLQAVKKNSSFQMVTLFSTYVKIFSARSSVTASNMSPSSTTGIVATVISFRQDVTAKLMNRSIAGMSSVFVSNVSRNAWCSAVFLSLSLARAASYSAFSSSMSFSWKARFSD</sequence>
<protein>
    <submittedName>
        <fullName evidence="1">Uncharacterized protein</fullName>
    </submittedName>
</protein>
<keyword evidence="2" id="KW-1185">Reference proteome</keyword>
<proteinExistence type="predicted"/>
<organism evidence="1 2">
    <name type="scientific">Anopheles atroparvus</name>
    <name type="common">European mosquito</name>
    <dbReference type="NCBI Taxonomy" id="41427"/>
    <lineage>
        <taxon>Eukaryota</taxon>
        <taxon>Metazoa</taxon>
        <taxon>Ecdysozoa</taxon>
        <taxon>Arthropoda</taxon>
        <taxon>Hexapoda</taxon>
        <taxon>Insecta</taxon>
        <taxon>Pterygota</taxon>
        <taxon>Neoptera</taxon>
        <taxon>Endopterygota</taxon>
        <taxon>Diptera</taxon>
        <taxon>Nematocera</taxon>
        <taxon>Culicoidea</taxon>
        <taxon>Culicidae</taxon>
        <taxon>Anophelinae</taxon>
        <taxon>Anopheles</taxon>
    </lineage>
</organism>
<accession>A0AAG5CQX5</accession>
<evidence type="ECO:0000313" key="2">
    <source>
        <dbReference type="Proteomes" id="UP000075880"/>
    </source>
</evidence>